<sequence>MMYHGGRNLTGEKALVVSSMAGEQKLTVNQIADDSGHERVWNLEEKKEDDEEVPFYLLLASGMYHGGRNLVGKKEGSGRWAGRGGVGGRPWARPSSLPPPRGLELSGTPLRWPAAASLLPHHRQPDGAASPAAGAGLGEGQRACPSSLPPSTRRQDLRPAFFPPWPPLPLLASPGCAEVQDRRPRAGWKTRRRGPSRGGAWRGGGGGEARGEAELAGSRRAGQRSLRGSGPRRSAGRGSSGGAGAVPVRGRHGGDRGGGAGEPWARRGGTRRSCSAAPCGARGLGGRCPVGRARQWRRRGMAGPWTRGSMPSPSPAARARASSSEIRSFLRVSSGKQGWRELLPSASAAAKVEQSLVFPMAAAATTVGDGAREGRKGPAHGCVPCRPYRAAYGVSEAALDNSVLDIMGLAH</sequence>
<feature type="compositionally biased region" description="Low complexity" evidence="1">
    <location>
        <begin position="307"/>
        <end position="322"/>
    </location>
</feature>
<comment type="caution">
    <text evidence="2">The sequence shown here is derived from an EMBL/GenBank/DDBJ whole genome shotgun (WGS) entry which is preliminary data.</text>
</comment>
<dbReference type="AlphaFoldDB" id="A0A8T0PIE0"/>
<dbReference type="Proteomes" id="UP000823388">
    <property type="component" value="Chromosome 8K"/>
</dbReference>
<feature type="compositionally biased region" description="Basic residues" evidence="1">
    <location>
        <begin position="185"/>
        <end position="195"/>
    </location>
</feature>
<accession>A0A8T0PIE0</accession>
<feature type="region of interest" description="Disordered" evidence="1">
    <location>
        <begin position="121"/>
        <end position="286"/>
    </location>
</feature>
<feature type="compositionally biased region" description="Low complexity" evidence="1">
    <location>
        <begin position="214"/>
        <end position="237"/>
    </location>
</feature>
<proteinExistence type="predicted"/>
<gene>
    <name evidence="2" type="ORF">PVAP13_8KG216605</name>
</gene>
<reference evidence="2" key="1">
    <citation type="submission" date="2020-05" db="EMBL/GenBank/DDBJ databases">
        <title>WGS assembly of Panicum virgatum.</title>
        <authorList>
            <person name="Lovell J.T."/>
            <person name="Jenkins J."/>
            <person name="Shu S."/>
            <person name="Juenger T.E."/>
            <person name="Schmutz J."/>
        </authorList>
    </citation>
    <scope>NUCLEOTIDE SEQUENCE</scope>
    <source>
        <strain evidence="2">AP13</strain>
    </source>
</reference>
<protein>
    <submittedName>
        <fullName evidence="2">Uncharacterized protein</fullName>
    </submittedName>
</protein>
<feature type="region of interest" description="Disordered" evidence="1">
    <location>
        <begin position="75"/>
        <end position="108"/>
    </location>
</feature>
<organism evidence="2 3">
    <name type="scientific">Panicum virgatum</name>
    <name type="common">Blackwell switchgrass</name>
    <dbReference type="NCBI Taxonomy" id="38727"/>
    <lineage>
        <taxon>Eukaryota</taxon>
        <taxon>Viridiplantae</taxon>
        <taxon>Streptophyta</taxon>
        <taxon>Embryophyta</taxon>
        <taxon>Tracheophyta</taxon>
        <taxon>Spermatophyta</taxon>
        <taxon>Magnoliopsida</taxon>
        <taxon>Liliopsida</taxon>
        <taxon>Poales</taxon>
        <taxon>Poaceae</taxon>
        <taxon>PACMAD clade</taxon>
        <taxon>Panicoideae</taxon>
        <taxon>Panicodae</taxon>
        <taxon>Paniceae</taxon>
        <taxon>Panicinae</taxon>
        <taxon>Panicum</taxon>
        <taxon>Panicum sect. Hiantes</taxon>
    </lineage>
</organism>
<evidence type="ECO:0000256" key="1">
    <source>
        <dbReference type="SAM" id="MobiDB-lite"/>
    </source>
</evidence>
<feature type="region of interest" description="Disordered" evidence="1">
    <location>
        <begin position="302"/>
        <end position="322"/>
    </location>
</feature>
<name>A0A8T0PIE0_PANVG</name>
<feature type="compositionally biased region" description="Gly residues" evidence="1">
    <location>
        <begin position="79"/>
        <end position="88"/>
    </location>
</feature>
<dbReference type="EMBL" id="CM029051">
    <property type="protein sequence ID" value="KAG2561921.1"/>
    <property type="molecule type" value="Genomic_DNA"/>
</dbReference>
<keyword evidence="3" id="KW-1185">Reference proteome</keyword>
<evidence type="ECO:0000313" key="2">
    <source>
        <dbReference type="EMBL" id="KAG2561921.1"/>
    </source>
</evidence>
<evidence type="ECO:0000313" key="3">
    <source>
        <dbReference type="Proteomes" id="UP000823388"/>
    </source>
</evidence>
<feature type="compositionally biased region" description="Gly residues" evidence="1">
    <location>
        <begin position="196"/>
        <end position="208"/>
    </location>
</feature>